<evidence type="ECO:0000313" key="1">
    <source>
        <dbReference type="EMBL" id="HJC05174.1"/>
    </source>
</evidence>
<dbReference type="AlphaFoldDB" id="A0A9D2MXJ5"/>
<protein>
    <recommendedName>
        <fullName evidence="3">DRTGG domain-containing protein</fullName>
    </recommendedName>
</protein>
<gene>
    <name evidence="1" type="ORF">H9704_03330</name>
</gene>
<evidence type="ECO:0000313" key="2">
    <source>
        <dbReference type="Proteomes" id="UP000823910"/>
    </source>
</evidence>
<accession>A0A9D2MXJ5</accession>
<reference evidence="1" key="1">
    <citation type="journal article" date="2021" name="PeerJ">
        <title>Extensive microbial diversity within the chicken gut microbiome revealed by metagenomics and culture.</title>
        <authorList>
            <person name="Gilroy R."/>
            <person name="Ravi A."/>
            <person name="Getino M."/>
            <person name="Pursley I."/>
            <person name="Horton D.L."/>
            <person name="Alikhan N.F."/>
            <person name="Baker D."/>
            <person name="Gharbi K."/>
            <person name="Hall N."/>
            <person name="Watson M."/>
            <person name="Adriaenssens E.M."/>
            <person name="Foster-Nyarko E."/>
            <person name="Jarju S."/>
            <person name="Secka A."/>
            <person name="Antonio M."/>
            <person name="Oren A."/>
            <person name="Chaudhuri R.R."/>
            <person name="La Ragione R."/>
            <person name="Hildebrand F."/>
            <person name="Pallen M.J."/>
        </authorList>
    </citation>
    <scope>NUCLEOTIDE SEQUENCE</scope>
    <source>
        <strain evidence="1">CHK180-15479</strain>
    </source>
</reference>
<comment type="caution">
    <text evidence="1">The sequence shown here is derived from an EMBL/GenBank/DDBJ whole genome shotgun (WGS) entry which is preliminary data.</text>
</comment>
<dbReference type="Proteomes" id="UP000823910">
    <property type="component" value="Unassembled WGS sequence"/>
</dbReference>
<reference evidence="1" key="2">
    <citation type="submission" date="2021-04" db="EMBL/GenBank/DDBJ databases">
        <authorList>
            <person name="Gilroy R."/>
        </authorList>
    </citation>
    <scope>NUCLEOTIDE SEQUENCE</scope>
    <source>
        <strain evidence="1">CHK180-15479</strain>
    </source>
</reference>
<dbReference type="SUPFAM" id="SSF75138">
    <property type="entry name" value="HprK N-terminal domain-like"/>
    <property type="match status" value="1"/>
</dbReference>
<evidence type="ECO:0008006" key="3">
    <source>
        <dbReference type="Google" id="ProtNLM"/>
    </source>
</evidence>
<sequence>MTVKELADRSGFEAVNLGDGLEREITTPFCCDLLSIAMSRAPAGCAWVTVMGNMNTLAVAALTDAAAVILAEGAALDEAAAKKAADQEITVLKTEEPIFEAALKIYNFMRETSEGNGAGQ</sequence>
<organism evidence="1 2">
    <name type="scientific">Candidatus Enterocloster excrementipullorum</name>
    <dbReference type="NCBI Taxonomy" id="2838559"/>
    <lineage>
        <taxon>Bacteria</taxon>
        <taxon>Bacillati</taxon>
        <taxon>Bacillota</taxon>
        <taxon>Clostridia</taxon>
        <taxon>Lachnospirales</taxon>
        <taxon>Lachnospiraceae</taxon>
        <taxon>Enterocloster</taxon>
    </lineage>
</organism>
<dbReference type="EMBL" id="DWWT01000013">
    <property type="protein sequence ID" value="HJC05174.1"/>
    <property type="molecule type" value="Genomic_DNA"/>
</dbReference>
<dbReference type="Gene3D" id="3.40.1390.20">
    <property type="entry name" value="HprK N-terminal domain-like"/>
    <property type="match status" value="1"/>
</dbReference>
<name>A0A9D2MXJ5_9FIRM</name>
<proteinExistence type="predicted"/>
<dbReference type="InterPro" id="IPR028979">
    <property type="entry name" value="Ser_kin/Pase_Hpr-like_N_sf"/>
</dbReference>